<feature type="binding site" evidence="10">
    <location>
        <begin position="109"/>
        <end position="115"/>
    </location>
    <ligand>
        <name>ATP</name>
        <dbReference type="ChEBI" id="CHEBI:30616"/>
    </ligand>
</feature>
<dbReference type="NCBIfam" id="TIGR01143">
    <property type="entry name" value="murF"/>
    <property type="match status" value="1"/>
</dbReference>
<dbReference type="EMBL" id="PXYW01000023">
    <property type="protein sequence ID" value="PSR33279.1"/>
    <property type="molecule type" value="Genomic_DNA"/>
</dbReference>
<keyword evidence="9 10" id="KW-0961">Cell wall biogenesis/degradation</keyword>
<evidence type="ECO:0000259" key="14">
    <source>
        <dbReference type="Pfam" id="PF08245"/>
    </source>
</evidence>
<comment type="pathway">
    <text evidence="10 11">Cell wall biogenesis; peptidoglycan biosynthesis.</text>
</comment>
<comment type="caution">
    <text evidence="15">The sequence shown here is derived from an EMBL/GenBank/DDBJ whole genome shotgun (WGS) entry which is preliminary data.</text>
</comment>
<dbReference type="GO" id="GO:0071555">
    <property type="term" value="P:cell wall organization"/>
    <property type="evidence" value="ECO:0007669"/>
    <property type="project" value="UniProtKB-KW"/>
</dbReference>
<dbReference type="Proteomes" id="UP000242972">
    <property type="component" value="Unassembled WGS sequence"/>
</dbReference>
<dbReference type="GO" id="GO:0047480">
    <property type="term" value="F:UDP-N-acetylmuramoyl-tripeptide-D-alanyl-D-alanine ligase activity"/>
    <property type="evidence" value="ECO:0007669"/>
    <property type="project" value="UniProtKB-UniRule"/>
</dbReference>
<dbReference type="InterPro" id="IPR036615">
    <property type="entry name" value="Mur_ligase_C_dom_sf"/>
</dbReference>
<evidence type="ECO:0000256" key="6">
    <source>
        <dbReference type="ARBA" id="ARBA00022960"/>
    </source>
</evidence>
<evidence type="ECO:0000256" key="4">
    <source>
        <dbReference type="ARBA" id="ARBA00022741"/>
    </source>
</evidence>
<comment type="function">
    <text evidence="10 11">Involved in cell wall formation. Catalyzes the final step in the synthesis of UDP-N-acetylmuramoyl-pentapeptide, the precursor of murein.</text>
</comment>
<dbReference type="Gene3D" id="3.40.1190.10">
    <property type="entry name" value="Mur-like, catalytic domain"/>
    <property type="match status" value="1"/>
</dbReference>
<dbReference type="GO" id="GO:0051301">
    <property type="term" value="P:cell division"/>
    <property type="evidence" value="ECO:0007669"/>
    <property type="project" value="UniProtKB-KW"/>
</dbReference>
<dbReference type="GO" id="GO:0008360">
    <property type="term" value="P:regulation of cell shape"/>
    <property type="evidence" value="ECO:0007669"/>
    <property type="project" value="UniProtKB-KW"/>
</dbReference>
<dbReference type="Pfam" id="PF02875">
    <property type="entry name" value="Mur_ligase_C"/>
    <property type="match status" value="1"/>
</dbReference>
<comment type="subcellular location">
    <subcellularLocation>
        <location evidence="10 11">Cytoplasm</location>
    </subcellularLocation>
</comment>
<dbReference type="PANTHER" id="PTHR43024:SF1">
    <property type="entry name" value="UDP-N-ACETYLMURAMOYL-TRIPEPTIDE--D-ALANYL-D-ALANINE LIGASE"/>
    <property type="match status" value="1"/>
</dbReference>
<keyword evidence="3 10" id="KW-0132">Cell division</keyword>
<evidence type="ECO:0000256" key="3">
    <source>
        <dbReference type="ARBA" id="ARBA00022618"/>
    </source>
</evidence>
<dbReference type="HAMAP" id="MF_02019">
    <property type="entry name" value="MurF"/>
    <property type="match status" value="1"/>
</dbReference>
<feature type="domain" description="Mur ligase central" evidence="14">
    <location>
        <begin position="107"/>
        <end position="292"/>
    </location>
</feature>
<dbReference type="AlphaFoldDB" id="A0A2T2XFL8"/>
<evidence type="ECO:0000256" key="10">
    <source>
        <dbReference type="HAMAP-Rule" id="MF_02019"/>
    </source>
</evidence>
<evidence type="ECO:0000256" key="7">
    <source>
        <dbReference type="ARBA" id="ARBA00022984"/>
    </source>
</evidence>
<dbReference type="Gene3D" id="3.90.190.20">
    <property type="entry name" value="Mur ligase, C-terminal domain"/>
    <property type="match status" value="1"/>
</dbReference>
<keyword evidence="6 10" id="KW-0133">Cell shape</keyword>
<keyword evidence="7 10" id="KW-0573">Peptidoglycan synthesis</keyword>
<dbReference type="EC" id="6.3.2.10" evidence="10 11"/>
<evidence type="ECO:0000313" key="16">
    <source>
        <dbReference type="Proteomes" id="UP000242972"/>
    </source>
</evidence>
<dbReference type="GO" id="GO:0008766">
    <property type="term" value="F:UDP-N-acetylmuramoylalanyl-D-glutamyl-2,6-diaminopimelate-D-alanyl-D-alanine ligase activity"/>
    <property type="evidence" value="ECO:0007669"/>
    <property type="project" value="RHEA"/>
</dbReference>
<dbReference type="SUPFAM" id="SSF53244">
    <property type="entry name" value="MurD-like peptide ligases, peptide-binding domain"/>
    <property type="match status" value="1"/>
</dbReference>
<feature type="domain" description="Mur ligase N-terminal catalytic" evidence="12">
    <location>
        <begin position="27"/>
        <end position="70"/>
    </location>
</feature>
<dbReference type="InterPro" id="IPR036565">
    <property type="entry name" value="Mur-like_cat_sf"/>
</dbReference>
<feature type="domain" description="Mur ligase C-terminal" evidence="13">
    <location>
        <begin position="320"/>
        <end position="432"/>
    </location>
</feature>
<accession>A0A2T2XFL8</accession>
<protein>
    <recommendedName>
        <fullName evidence="10 11">UDP-N-acetylmuramoyl-tripeptide--D-alanyl-D-alanine ligase</fullName>
        <ecNumber evidence="10 11">6.3.2.10</ecNumber>
    </recommendedName>
    <alternativeName>
        <fullName evidence="10">D-alanyl-D-alanine-adding enzyme</fullName>
    </alternativeName>
</protein>
<dbReference type="InterPro" id="IPR035911">
    <property type="entry name" value="MurE/MurF_N"/>
</dbReference>
<dbReference type="UniPathway" id="UPA00219"/>
<name>A0A2T2XFL8_9FIRM</name>
<dbReference type="InterPro" id="IPR005863">
    <property type="entry name" value="UDP-N-AcMur_synth"/>
</dbReference>
<dbReference type="GO" id="GO:0009252">
    <property type="term" value="P:peptidoglycan biosynthetic process"/>
    <property type="evidence" value="ECO:0007669"/>
    <property type="project" value="UniProtKB-UniRule"/>
</dbReference>
<evidence type="ECO:0000256" key="2">
    <source>
        <dbReference type="ARBA" id="ARBA00022598"/>
    </source>
</evidence>
<dbReference type="PANTHER" id="PTHR43024">
    <property type="entry name" value="UDP-N-ACETYLMURAMOYL-TRIPEPTIDE--D-ALANYL-D-ALANINE LIGASE"/>
    <property type="match status" value="1"/>
</dbReference>
<sequence>MMTMTFGEIIGWTGASPEHVDPAQIVANVTIDSRQTVPNSLFIALPGTRHHGHDFVENAWQAGATAMVESTFGLSGGPLLRTDNPLQAMDDMMRQMILARHIHVVGITGSVGKTSLKELTTAVLRTRYDTGQSHGNYNTAIGLPLSFFGESDLMTHFVAEMGMRQRGEIQYLTKIAPPEVAAISNIGPSHLEQLGSMEEIQAAKGEILEGLIEGGTAVLNYDDVRVRELGKRTDHRVLWYGHHADCDLRIIASQIENGHTRIELENHQGRWRVVLPWIGIHHGANVAAALLIGEALGISLADGIRGVENVDEERSRIHPIAIGKMTVLEDVYNASPVSMKAGIDVLKSFSGRKVAVLGDMLELGAAETQGHFEVGQYAADHADLVVAIGSRSQKIAEGAGSLGKHCDTLEDAFHLLQHILRPNDVVFLKASRGMHFEELVRWLKDWGGPQ</sequence>
<keyword evidence="5 10" id="KW-0067">ATP-binding</keyword>
<dbReference type="SUPFAM" id="SSF53623">
    <property type="entry name" value="MurD-like peptide ligases, catalytic domain"/>
    <property type="match status" value="1"/>
</dbReference>
<reference evidence="15 16" key="1">
    <citation type="journal article" date="2014" name="BMC Genomics">
        <title>Comparison of environmental and isolate Sulfobacillus genomes reveals diverse carbon, sulfur, nitrogen, and hydrogen metabolisms.</title>
        <authorList>
            <person name="Justice N.B."/>
            <person name="Norman A."/>
            <person name="Brown C.T."/>
            <person name="Singh A."/>
            <person name="Thomas B.C."/>
            <person name="Banfield J.F."/>
        </authorList>
    </citation>
    <scope>NUCLEOTIDE SEQUENCE [LARGE SCALE GENOMIC DNA]</scope>
    <source>
        <strain evidence="15">AMDSBA4</strain>
    </source>
</reference>
<keyword evidence="1 10" id="KW-0963">Cytoplasm</keyword>
<gene>
    <name evidence="10" type="primary">murF</name>
    <name evidence="15" type="ORF">C7B46_10605</name>
</gene>
<keyword evidence="8 10" id="KW-0131">Cell cycle</keyword>
<evidence type="ECO:0000256" key="5">
    <source>
        <dbReference type="ARBA" id="ARBA00022840"/>
    </source>
</evidence>
<dbReference type="GO" id="GO:0005524">
    <property type="term" value="F:ATP binding"/>
    <property type="evidence" value="ECO:0007669"/>
    <property type="project" value="UniProtKB-UniRule"/>
</dbReference>
<evidence type="ECO:0000256" key="1">
    <source>
        <dbReference type="ARBA" id="ARBA00022490"/>
    </source>
</evidence>
<keyword evidence="4 10" id="KW-0547">Nucleotide-binding</keyword>
<dbReference type="Pfam" id="PF01225">
    <property type="entry name" value="Mur_ligase"/>
    <property type="match status" value="1"/>
</dbReference>
<evidence type="ECO:0000259" key="13">
    <source>
        <dbReference type="Pfam" id="PF02875"/>
    </source>
</evidence>
<comment type="catalytic activity">
    <reaction evidence="10 11">
        <text>D-alanyl-D-alanine + UDP-N-acetyl-alpha-D-muramoyl-L-alanyl-gamma-D-glutamyl-meso-2,6-diaminopimelate + ATP = UDP-N-acetyl-alpha-D-muramoyl-L-alanyl-gamma-D-glutamyl-meso-2,6-diaminopimeloyl-D-alanyl-D-alanine + ADP + phosphate + H(+)</text>
        <dbReference type="Rhea" id="RHEA:28374"/>
        <dbReference type="ChEBI" id="CHEBI:15378"/>
        <dbReference type="ChEBI" id="CHEBI:30616"/>
        <dbReference type="ChEBI" id="CHEBI:43474"/>
        <dbReference type="ChEBI" id="CHEBI:57822"/>
        <dbReference type="ChEBI" id="CHEBI:61386"/>
        <dbReference type="ChEBI" id="CHEBI:83905"/>
        <dbReference type="ChEBI" id="CHEBI:456216"/>
        <dbReference type="EC" id="6.3.2.10"/>
    </reaction>
</comment>
<evidence type="ECO:0000256" key="9">
    <source>
        <dbReference type="ARBA" id="ARBA00023316"/>
    </source>
</evidence>
<dbReference type="GO" id="GO:0005737">
    <property type="term" value="C:cytoplasm"/>
    <property type="evidence" value="ECO:0007669"/>
    <property type="project" value="UniProtKB-SubCell"/>
</dbReference>
<organism evidence="15 16">
    <name type="scientific">Sulfobacillus benefaciens</name>
    <dbReference type="NCBI Taxonomy" id="453960"/>
    <lineage>
        <taxon>Bacteria</taxon>
        <taxon>Bacillati</taxon>
        <taxon>Bacillota</taxon>
        <taxon>Clostridia</taxon>
        <taxon>Eubacteriales</taxon>
        <taxon>Clostridiales Family XVII. Incertae Sedis</taxon>
        <taxon>Sulfobacillus</taxon>
    </lineage>
</organism>
<dbReference type="Gene3D" id="3.40.1390.10">
    <property type="entry name" value="MurE/MurF, N-terminal domain"/>
    <property type="match status" value="1"/>
</dbReference>
<dbReference type="InterPro" id="IPR004101">
    <property type="entry name" value="Mur_ligase_C"/>
</dbReference>
<proteinExistence type="inferred from homology"/>
<dbReference type="Pfam" id="PF08245">
    <property type="entry name" value="Mur_ligase_M"/>
    <property type="match status" value="1"/>
</dbReference>
<evidence type="ECO:0000313" key="15">
    <source>
        <dbReference type="EMBL" id="PSR33279.1"/>
    </source>
</evidence>
<evidence type="ECO:0000259" key="12">
    <source>
        <dbReference type="Pfam" id="PF01225"/>
    </source>
</evidence>
<evidence type="ECO:0000256" key="8">
    <source>
        <dbReference type="ARBA" id="ARBA00023306"/>
    </source>
</evidence>
<dbReference type="InterPro" id="IPR051046">
    <property type="entry name" value="MurCDEF_CellWall_CoF430Synth"/>
</dbReference>
<dbReference type="InterPro" id="IPR000713">
    <property type="entry name" value="Mur_ligase_N"/>
</dbReference>
<keyword evidence="2 10" id="KW-0436">Ligase</keyword>
<comment type="similarity">
    <text evidence="10">Belongs to the MurCDEF family. MurF subfamily.</text>
</comment>
<dbReference type="InterPro" id="IPR013221">
    <property type="entry name" value="Mur_ligase_cen"/>
</dbReference>
<dbReference type="SUPFAM" id="SSF63418">
    <property type="entry name" value="MurE/MurF N-terminal domain"/>
    <property type="match status" value="1"/>
</dbReference>
<evidence type="ECO:0000256" key="11">
    <source>
        <dbReference type="RuleBase" id="RU004136"/>
    </source>
</evidence>